<proteinExistence type="predicted"/>
<dbReference type="STRING" id="595434.RISK_001397"/>
<evidence type="ECO:0000313" key="2">
    <source>
        <dbReference type="Proteomes" id="UP000036367"/>
    </source>
</evidence>
<name>A0A0J1BJE8_RHOIS</name>
<protein>
    <submittedName>
        <fullName evidence="1">Uncharacterized protein</fullName>
    </submittedName>
</protein>
<dbReference type="EMBL" id="LECT01000014">
    <property type="protein sequence ID" value="KLU06642.1"/>
    <property type="molecule type" value="Genomic_DNA"/>
</dbReference>
<evidence type="ECO:0000313" key="1">
    <source>
        <dbReference type="EMBL" id="KLU06642.1"/>
    </source>
</evidence>
<dbReference type="Proteomes" id="UP000036367">
    <property type="component" value="Unassembled WGS sequence"/>
</dbReference>
<accession>A0A0J1BJE8</accession>
<reference evidence="1" key="1">
    <citation type="submission" date="2015-05" db="EMBL/GenBank/DDBJ databases">
        <title>Permanent draft genome of Rhodopirellula islandicus K833.</title>
        <authorList>
            <person name="Kizina J."/>
            <person name="Richter M."/>
            <person name="Glockner F.O."/>
            <person name="Harder J."/>
        </authorList>
    </citation>
    <scope>NUCLEOTIDE SEQUENCE [LARGE SCALE GENOMIC DNA]</scope>
    <source>
        <strain evidence="1">K833</strain>
    </source>
</reference>
<dbReference type="AlphaFoldDB" id="A0A0J1BJE8"/>
<keyword evidence="2" id="KW-1185">Reference proteome</keyword>
<organism evidence="1 2">
    <name type="scientific">Rhodopirellula islandica</name>
    <dbReference type="NCBI Taxonomy" id="595434"/>
    <lineage>
        <taxon>Bacteria</taxon>
        <taxon>Pseudomonadati</taxon>
        <taxon>Planctomycetota</taxon>
        <taxon>Planctomycetia</taxon>
        <taxon>Pirellulales</taxon>
        <taxon>Pirellulaceae</taxon>
        <taxon>Rhodopirellula</taxon>
    </lineage>
</organism>
<comment type="caution">
    <text evidence="1">The sequence shown here is derived from an EMBL/GenBank/DDBJ whole genome shotgun (WGS) entry which is preliminary data.</text>
</comment>
<sequence length="49" mass="5448">MDVLLGIDFVVGNCVMQVEESVRHAWMSGWEAACEELAKSSYRSVTEAL</sequence>
<gene>
    <name evidence="1" type="ORF">RISK_001397</name>
</gene>